<dbReference type="EMBL" id="JACIGM010000005">
    <property type="protein sequence ID" value="MBB4274990.1"/>
    <property type="molecule type" value="Genomic_DNA"/>
</dbReference>
<comment type="caution">
    <text evidence="1">The sequence shown here is derived from an EMBL/GenBank/DDBJ whole genome shotgun (WGS) entry which is preliminary data.</text>
</comment>
<keyword evidence="1" id="KW-0378">Hydrolase</keyword>
<name>A0A7W6RM18_9HYPH</name>
<dbReference type="Proteomes" id="UP000533641">
    <property type="component" value="Unassembled WGS sequence"/>
</dbReference>
<keyword evidence="1" id="KW-0540">Nuclease</keyword>
<evidence type="ECO:0000313" key="1">
    <source>
        <dbReference type="EMBL" id="MBB4274990.1"/>
    </source>
</evidence>
<dbReference type="GO" id="GO:0004519">
    <property type="term" value="F:endonuclease activity"/>
    <property type="evidence" value="ECO:0007669"/>
    <property type="project" value="UniProtKB-KW"/>
</dbReference>
<dbReference type="AlphaFoldDB" id="A0A7W6RM18"/>
<reference evidence="1 2" key="1">
    <citation type="submission" date="2020-08" db="EMBL/GenBank/DDBJ databases">
        <title>Genomic Encyclopedia of Type Strains, Phase IV (KMG-V): Genome sequencing to study the core and pangenomes of soil and plant-associated prokaryotes.</title>
        <authorList>
            <person name="Whitman W."/>
        </authorList>
    </citation>
    <scope>NUCLEOTIDE SEQUENCE [LARGE SCALE GENOMIC DNA]</scope>
    <source>
        <strain evidence="1 2">SEMIA 402</strain>
    </source>
</reference>
<evidence type="ECO:0000313" key="2">
    <source>
        <dbReference type="Proteomes" id="UP000533641"/>
    </source>
</evidence>
<protein>
    <submittedName>
        <fullName evidence="1">Putative restriction endonuclease</fullName>
    </submittedName>
</protein>
<proteinExistence type="predicted"/>
<keyword evidence="1" id="KW-0255">Endonuclease</keyword>
<gene>
    <name evidence="1" type="ORF">GGE12_002771</name>
</gene>
<accession>A0A7W6RM18</accession>
<sequence>MRAHQGHGAGGEHGISNELLLRAEIHKVFDRGNAPADSDFRFVVSGRLKEFLQNGRHYYDLRVSRYVFLPNQDCTSAWMP</sequence>
<organism evidence="1 2">
    <name type="scientific">Rhizobium mongolense</name>
    <dbReference type="NCBI Taxonomy" id="57676"/>
    <lineage>
        <taxon>Bacteria</taxon>
        <taxon>Pseudomonadati</taxon>
        <taxon>Pseudomonadota</taxon>
        <taxon>Alphaproteobacteria</taxon>
        <taxon>Hyphomicrobiales</taxon>
        <taxon>Rhizobiaceae</taxon>
        <taxon>Rhizobium/Agrobacterium group</taxon>
        <taxon>Rhizobium</taxon>
    </lineage>
</organism>